<dbReference type="Pfam" id="PF01047">
    <property type="entry name" value="MarR"/>
    <property type="match status" value="1"/>
</dbReference>
<dbReference type="RefSeq" id="WP_330094834.1">
    <property type="nucleotide sequence ID" value="NZ_JAUZMY010000040.1"/>
</dbReference>
<dbReference type="EMBL" id="JAUZMY010000040">
    <property type="protein sequence ID" value="MEE2041075.1"/>
    <property type="molecule type" value="Genomic_DNA"/>
</dbReference>
<dbReference type="InterPro" id="IPR039422">
    <property type="entry name" value="MarR/SlyA-like"/>
</dbReference>
<dbReference type="InterPro" id="IPR000835">
    <property type="entry name" value="HTH_MarR-typ"/>
</dbReference>
<dbReference type="Gene3D" id="1.10.10.10">
    <property type="entry name" value="Winged helix-like DNA-binding domain superfamily/Winged helix DNA-binding domain"/>
    <property type="match status" value="1"/>
</dbReference>
<evidence type="ECO:0000313" key="3">
    <source>
        <dbReference type="Proteomes" id="UP001356095"/>
    </source>
</evidence>
<dbReference type="PANTHER" id="PTHR33164:SF103">
    <property type="entry name" value="REGULATORY PROTEIN MARR"/>
    <property type="match status" value="1"/>
</dbReference>
<dbReference type="PROSITE" id="PS50995">
    <property type="entry name" value="HTH_MARR_2"/>
    <property type="match status" value="1"/>
</dbReference>
<reference evidence="2 3" key="1">
    <citation type="submission" date="2023-08" db="EMBL/GenBank/DDBJ databases">
        <authorList>
            <person name="Girao M."/>
            <person name="Carvalho M.F."/>
        </authorList>
    </citation>
    <scope>NUCLEOTIDE SEQUENCE [LARGE SCALE GENOMIC DNA]</scope>
    <source>
        <strain evidence="2 3">CT-R113</strain>
    </source>
</reference>
<evidence type="ECO:0000259" key="1">
    <source>
        <dbReference type="PROSITE" id="PS50995"/>
    </source>
</evidence>
<evidence type="ECO:0000313" key="2">
    <source>
        <dbReference type="EMBL" id="MEE2041075.1"/>
    </source>
</evidence>
<dbReference type="InterPro" id="IPR036390">
    <property type="entry name" value="WH_DNA-bd_sf"/>
</dbReference>
<name>A0ABU7KFQ0_9ACTN</name>
<protein>
    <submittedName>
        <fullName evidence="2">MarR family transcriptional regulator</fullName>
    </submittedName>
</protein>
<keyword evidence="3" id="KW-1185">Reference proteome</keyword>
<sequence length="161" mass="17992">MSTDSRQNTVETALAASTVTELMEVLWGRGRAVASAPVSPSQLKVLFVLEEEDGVSLRNVTERLGSTPPSTSRLCDRLQAVGFINRTASPNSRRELRLWLSESGRLFLRELRSRREFELHRVIDQMSPRSRAMLLEGLTAFRDAAEHTRADSAELPPSRTA</sequence>
<gene>
    <name evidence="2" type="ORF">Q8791_28015</name>
</gene>
<dbReference type="Proteomes" id="UP001356095">
    <property type="component" value="Unassembled WGS sequence"/>
</dbReference>
<dbReference type="InterPro" id="IPR036388">
    <property type="entry name" value="WH-like_DNA-bd_sf"/>
</dbReference>
<comment type="caution">
    <text evidence="2">The sequence shown here is derived from an EMBL/GenBank/DDBJ whole genome shotgun (WGS) entry which is preliminary data.</text>
</comment>
<proteinExistence type="predicted"/>
<dbReference type="PANTHER" id="PTHR33164">
    <property type="entry name" value="TRANSCRIPTIONAL REGULATOR, MARR FAMILY"/>
    <property type="match status" value="1"/>
</dbReference>
<feature type="domain" description="HTH marR-type" evidence="1">
    <location>
        <begin position="1"/>
        <end position="143"/>
    </location>
</feature>
<dbReference type="SMART" id="SM00347">
    <property type="entry name" value="HTH_MARR"/>
    <property type="match status" value="1"/>
</dbReference>
<organism evidence="2 3">
    <name type="scientific">Nocardiopsis codii</name>
    <dbReference type="NCBI Taxonomy" id="3065942"/>
    <lineage>
        <taxon>Bacteria</taxon>
        <taxon>Bacillati</taxon>
        <taxon>Actinomycetota</taxon>
        <taxon>Actinomycetes</taxon>
        <taxon>Streptosporangiales</taxon>
        <taxon>Nocardiopsidaceae</taxon>
        <taxon>Nocardiopsis</taxon>
    </lineage>
</organism>
<dbReference type="SUPFAM" id="SSF46785">
    <property type="entry name" value="Winged helix' DNA-binding domain"/>
    <property type="match status" value="1"/>
</dbReference>
<accession>A0ABU7KFQ0</accession>